<keyword evidence="7" id="KW-1185">Reference proteome</keyword>
<sequence>MSARPGPAPYLADLTTEEAERAVADSPLVLLPAGALEQHGPGLPLGTDLVRAERVAERVAARLDGRAVIGPSLPVGVSPHHLAFAGTLSLSVDTFRAVVHEYVGGLYRHGWRKVLVITGHGGNNAALTTVAQDLLADRPDLEFAWTPLTALAAEAVAAMDVSEVSGHSGEAETAQMLHLAPDLVRAGRLRPGTTALAGLDRLSRLARRRGHPALQVRYDRLSPDGVLGDPTRATGSDGAAIVTAVVDRITDFAREWLQE</sequence>
<dbReference type="OrthoDB" id="9801445at2"/>
<keyword evidence="3 6" id="KW-0378">Hydrolase</keyword>
<dbReference type="SUPFAM" id="SSF102215">
    <property type="entry name" value="Creatininase"/>
    <property type="match status" value="1"/>
</dbReference>
<evidence type="ECO:0000256" key="4">
    <source>
        <dbReference type="ARBA" id="ARBA00022833"/>
    </source>
</evidence>
<evidence type="ECO:0000256" key="1">
    <source>
        <dbReference type="ARBA" id="ARBA00001947"/>
    </source>
</evidence>
<dbReference type="PANTHER" id="PTHR35005">
    <property type="entry name" value="3-DEHYDRO-SCYLLO-INOSOSE HYDROLASE"/>
    <property type="match status" value="1"/>
</dbReference>
<protein>
    <submittedName>
        <fullName evidence="6">Creatinine amidohydrolase</fullName>
    </submittedName>
</protein>
<dbReference type="Proteomes" id="UP000184452">
    <property type="component" value="Unassembled WGS sequence"/>
</dbReference>
<dbReference type="EMBL" id="FQZK01000006">
    <property type="protein sequence ID" value="SHJ43115.1"/>
    <property type="molecule type" value="Genomic_DNA"/>
</dbReference>
<dbReference type="PANTHER" id="PTHR35005:SF1">
    <property type="entry name" value="2-AMINO-5-FORMYLAMINO-6-RIBOSYLAMINOPYRIMIDIN-4(3H)-ONE 5'-MONOPHOSPHATE DEFORMYLASE"/>
    <property type="match status" value="1"/>
</dbReference>
<dbReference type="GO" id="GO:0046872">
    <property type="term" value="F:metal ion binding"/>
    <property type="evidence" value="ECO:0007669"/>
    <property type="project" value="UniProtKB-KW"/>
</dbReference>
<proteinExistence type="inferred from homology"/>
<dbReference type="AlphaFoldDB" id="A0A1M6J8T9"/>
<dbReference type="GO" id="GO:0016811">
    <property type="term" value="F:hydrolase activity, acting on carbon-nitrogen (but not peptide) bonds, in linear amides"/>
    <property type="evidence" value="ECO:0007669"/>
    <property type="project" value="TreeGrafter"/>
</dbReference>
<dbReference type="InterPro" id="IPR003785">
    <property type="entry name" value="Creatininase/forma_Hydrolase"/>
</dbReference>
<name>A0A1M6J8T9_9ACTN</name>
<evidence type="ECO:0000256" key="3">
    <source>
        <dbReference type="ARBA" id="ARBA00022801"/>
    </source>
</evidence>
<dbReference type="STRING" id="758803.SAMN05421803_10635"/>
<organism evidence="6 7">
    <name type="scientific">Nocardiopsis flavescens</name>
    <dbReference type="NCBI Taxonomy" id="758803"/>
    <lineage>
        <taxon>Bacteria</taxon>
        <taxon>Bacillati</taxon>
        <taxon>Actinomycetota</taxon>
        <taxon>Actinomycetes</taxon>
        <taxon>Streptosporangiales</taxon>
        <taxon>Nocardiopsidaceae</taxon>
        <taxon>Nocardiopsis</taxon>
    </lineage>
</organism>
<accession>A0A1M6J8T9</accession>
<evidence type="ECO:0000313" key="6">
    <source>
        <dbReference type="EMBL" id="SHJ43115.1"/>
    </source>
</evidence>
<gene>
    <name evidence="6" type="ORF">SAMN05421803_10635</name>
</gene>
<comment type="cofactor">
    <cofactor evidence="1">
        <name>Zn(2+)</name>
        <dbReference type="ChEBI" id="CHEBI:29105"/>
    </cofactor>
</comment>
<evidence type="ECO:0000313" key="7">
    <source>
        <dbReference type="Proteomes" id="UP000184452"/>
    </source>
</evidence>
<keyword evidence="4" id="KW-0862">Zinc</keyword>
<evidence type="ECO:0000256" key="2">
    <source>
        <dbReference type="ARBA" id="ARBA00022723"/>
    </source>
</evidence>
<dbReference type="GO" id="GO:0009231">
    <property type="term" value="P:riboflavin biosynthetic process"/>
    <property type="evidence" value="ECO:0007669"/>
    <property type="project" value="TreeGrafter"/>
</dbReference>
<evidence type="ECO:0000256" key="5">
    <source>
        <dbReference type="ARBA" id="ARBA00024029"/>
    </source>
</evidence>
<reference evidence="6 7" key="1">
    <citation type="submission" date="2016-11" db="EMBL/GenBank/DDBJ databases">
        <authorList>
            <person name="Jaros S."/>
            <person name="Januszkiewicz K."/>
            <person name="Wedrychowicz H."/>
        </authorList>
    </citation>
    <scope>NUCLEOTIDE SEQUENCE [LARGE SCALE GENOMIC DNA]</scope>
    <source>
        <strain evidence="6 7">CGMCC 4.5723</strain>
    </source>
</reference>
<dbReference type="InterPro" id="IPR024087">
    <property type="entry name" value="Creatininase-like_sf"/>
</dbReference>
<comment type="similarity">
    <text evidence="5">Belongs to the creatininase superfamily.</text>
</comment>
<dbReference type="RefSeq" id="WP_073379113.1">
    <property type="nucleotide sequence ID" value="NZ_FQZK01000006.1"/>
</dbReference>
<dbReference type="Gene3D" id="3.40.50.10310">
    <property type="entry name" value="Creatininase"/>
    <property type="match status" value="1"/>
</dbReference>
<keyword evidence="2" id="KW-0479">Metal-binding</keyword>
<dbReference type="Pfam" id="PF02633">
    <property type="entry name" value="Creatininase"/>
    <property type="match status" value="1"/>
</dbReference>